<dbReference type="HOGENOM" id="CLU_1014146_0_0_2"/>
<evidence type="ECO:0000313" key="1">
    <source>
        <dbReference type="EMBL" id="AGB01950.1"/>
    </source>
</evidence>
<dbReference type="eggNOG" id="arCOG12028">
    <property type="taxonomic scope" value="Archaea"/>
</dbReference>
<reference evidence="1 2" key="2">
    <citation type="journal article" date="2014" name="Genome Announc.">
        <title>Complete Genome Sequence of Methanoregula formicica SMSPT, a Mesophilic Hydrogenotrophic Methanogen Isolated from a Methanogenic Upflow Anaerobic Sludge Blanket Reactor.</title>
        <authorList>
            <person name="Yamamoto K."/>
            <person name="Tamaki H."/>
            <person name="Cadillo-Quiroz H."/>
            <person name="Imachi H."/>
            <person name="Kyrpides N."/>
            <person name="Woyke T."/>
            <person name="Goodwin L."/>
            <person name="Zinder S.H."/>
            <person name="Kamagata Y."/>
            <person name="Liu W.T."/>
        </authorList>
    </citation>
    <scope>NUCLEOTIDE SEQUENCE [LARGE SCALE GENOMIC DNA]</scope>
    <source>
        <strain evidence="2">DSM 22288 / NBRC 105244 / SMSP</strain>
    </source>
</reference>
<dbReference type="STRING" id="593750.Metfor_0894"/>
<proteinExistence type="predicted"/>
<reference evidence="2" key="1">
    <citation type="submission" date="2011-12" db="EMBL/GenBank/DDBJ databases">
        <title>Complete sequence of Methanoregula formicicum SMSP.</title>
        <authorList>
            <person name="Lucas S."/>
            <person name="Han J."/>
            <person name="Lapidus A."/>
            <person name="Cheng J.-F."/>
            <person name="Goodwin L."/>
            <person name="Pitluck S."/>
            <person name="Peters L."/>
            <person name="Ovchinnikova G."/>
            <person name="Teshima H."/>
            <person name="Detter J.C."/>
            <person name="Han C."/>
            <person name="Tapia R."/>
            <person name="Land M."/>
            <person name="Hauser L."/>
            <person name="Kyrpides N."/>
            <person name="Ivanova N."/>
            <person name="Pagani I."/>
            <person name="Imachi H."/>
            <person name="Tamaki H."/>
            <person name="Sekiguchi Y."/>
            <person name="Kamagata Y."/>
            <person name="Cadillo-Quiroz H."/>
            <person name="Zinder S."/>
            <person name="Liu W.-T."/>
            <person name="Woyke T."/>
        </authorList>
    </citation>
    <scope>NUCLEOTIDE SEQUENCE [LARGE SCALE GENOMIC DNA]</scope>
    <source>
        <strain evidence="2">DSM 22288 / NBRC 105244 / SMSP</strain>
    </source>
</reference>
<evidence type="ECO:0000313" key="2">
    <source>
        <dbReference type="Proteomes" id="UP000010824"/>
    </source>
</evidence>
<gene>
    <name evidence="1" type="ordered locus">Metfor_0894</name>
</gene>
<dbReference type="AlphaFoldDB" id="L0HD44"/>
<dbReference type="GeneID" id="41401408"/>
<dbReference type="OrthoDB" id="379204at2157"/>
<dbReference type="EMBL" id="CP003167">
    <property type="protein sequence ID" value="AGB01950.1"/>
    <property type="molecule type" value="Genomic_DNA"/>
</dbReference>
<accession>L0HD44</accession>
<dbReference type="RefSeq" id="WP_015284914.1">
    <property type="nucleotide sequence ID" value="NC_019943.1"/>
</dbReference>
<dbReference type="InParanoid" id="L0HD44"/>
<dbReference type="KEGG" id="mfo:Metfor_0894"/>
<name>L0HD44_METFS</name>
<keyword evidence="2" id="KW-1185">Reference proteome</keyword>
<sequence>MGSPPPSPPNVSMNCPGYDPVGTSRTFTATTNISCSIAIYFNSTLVISGSGTSLSYNAGAGTLGHHIVEARAWNEGGSNSAICDWYVYDPDSCNPLGPFITFGPNVMIGQWRPNSASEWQNATCTQNAAINFAYTGNSGPFSGILANCQWRRNETCSEQPFLPASPANKNVFVVGRWTPDLPDPLAVNHDMTAEYLGGPGGYTNWSNWRFFQYGDLNIQKGEWPEHYQMPYPINEGYFTRVQIKEVIGFTDCIHYQDRIVVTFRIFHNGTVELW</sequence>
<organism evidence="1 2">
    <name type="scientific">Methanoregula formicica (strain DSM 22288 / NBRC 105244 / SMSP)</name>
    <dbReference type="NCBI Taxonomy" id="593750"/>
    <lineage>
        <taxon>Archaea</taxon>
        <taxon>Methanobacteriati</taxon>
        <taxon>Methanobacteriota</taxon>
        <taxon>Stenosarchaea group</taxon>
        <taxon>Methanomicrobia</taxon>
        <taxon>Methanomicrobiales</taxon>
        <taxon>Methanoregulaceae</taxon>
        <taxon>Methanoregula</taxon>
    </lineage>
</organism>
<protein>
    <submittedName>
        <fullName evidence="1">Uncharacterized protein</fullName>
    </submittedName>
</protein>
<dbReference type="Proteomes" id="UP000010824">
    <property type="component" value="Chromosome"/>
</dbReference>